<feature type="disulfide bond" evidence="16">
    <location>
        <begin position="2623"/>
        <end position="2632"/>
    </location>
</feature>
<dbReference type="FunFam" id="2.10.25.10:FF:000391">
    <property type="entry name" value="Weary, isoform C"/>
    <property type="match status" value="3"/>
</dbReference>
<feature type="domain" description="EGF-like" evidence="19">
    <location>
        <begin position="3320"/>
        <end position="3359"/>
    </location>
</feature>
<feature type="disulfide bond" evidence="16">
    <location>
        <begin position="1164"/>
        <end position="1173"/>
    </location>
</feature>
<dbReference type="PROSITE" id="PS00010">
    <property type="entry name" value="ASX_HYDROXYL"/>
    <property type="match status" value="29"/>
</dbReference>
<feature type="disulfide bond" evidence="16">
    <location>
        <begin position="752"/>
        <end position="762"/>
    </location>
</feature>
<dbReference type="InterPro" id="IPR000152">
    <property type="entry name" value="EGF-type_Asp/Asn_hydroxyl_site"/>
</dbReference>
<feature type="disulfide bond" evidence="16">
    <location>
        <begin position="2739"/>
        <end position="2748"/>
    </location>
</feature>
<feature type="domain" description="EGF-like" evidence="19">
    <location>
        <begin position="3728"/>
        <end position="3767"/>
    </location>
</feature>
<feature type="domain" description="EGF-like" evidence="19">
    <location>
        <begin position="2713"/>
        <end position="2749"/>
    </location>
</feature>
<feature type="domain" description="EGF-like" evidence="19">
    <location>
        <begin position="983"/>
        <end position="1020"/>
    </location>
</feature>
<feature type="disulfide bond" evidence="16">
    <location>
        <begin position="3024"/>
        <end position="3033"/>
    </location>
</feature>
<feature type="disulfide bond" evidence="16">
    <location>
        <begin position="1875"/>
        <end position="1884"/>
    </location>
</feature>
<evidence type="ECO:0000256" key="12">
    <source>
        <dbReference type="ARBA" id="ARBA00022989"/>
    </source>
</evidence>
<feature type="disulfide bond" evidence="16">
    <location>
        <begin position="3349"/>
        <end position="3358"/>
    </location>
</feature>
<feature type="domain" description="EGF-like" evidence="19">
    <location>
        <begin position="2136"/>
        <end position="2172"/>
    </location>
</feature>
<feature type="domain" description="EGF-like" evidence="19">
    <location>
        <begin position="1845"/>
        <end position="1885"/>
    </location>
</feature>
<feature type="disulfide bond" evidence="16">
    <location>
        <begin position="2778"/>
        <end position="2787"/>
    </location>
</feature>
<evidence type="ECO:0000256" key="17">
    <source>
        <dbReference type="SAM" id="Phobius"/>
    </source>
</evidence>
<feature type="disulfide bond" evidence="16">
    <location>
        <begin position="2983"/>
        <end position="2992"/>
    </location>
</feature>
<feature type="disulfide bond" evidence="16">
    <location>
        <begin position="3509"/>
        <end position="3518"/>
    </location>
</feature>
<feature type="disulfide bond" evidence="16">
    <location>
        <begin position="3573"/>
        <end position="3590"/>
    </location>
</feature>
<feature type="disulfide bond" evidence="16">
    <location>
        <begin position="2819"/>
        <end position="2828"/>
    </location>
</feature>
<feature type="domain" description="EGF-like" evidence="19">
    <location>
        <begin position="3769"/>
        <end position="3805"/>
    </location>
</feature>
<evidence type="ECO:0000313" key="21">
    <source>
        <dbReference type="EnsemblMetazoa" id="XP_038064211.1"/>
    </source>
</evidence>
<dbReference type="FunFam" id="2.10.25.10:FF:000143">
    <property type="entry name" value="Protein crumbs 1"/>
    <property type="match status" value="3"/>
</dbReference>
<dbReference type="PROSITE" id="PS01186">
    <property type="entry name" value="EGF_2"/>
    <property type="match status" value="46"/>
</dbReference>
<feature type="domain" description="EGF-like" evidence="19">
    <location>
        <begin position="3480"/>
        <end position="3519"/>
    </location>
</feature>
<dbReference type="InterPro" id="IPR013783">
    <property type="entry name" value="Ig-like_fold"/>
</dbReference>
<evidence type="ECO:0000256" key="4">
    <source>
        <dbReference type="ARBA" id="ARBA00022536"/>
    </source>
</evidence>
<evidence type="ECO:0000256" key="16">
    <source>
        <dbReference type="PROSITE-ProRule" id="PRU00076"/>
    </source>
</evidence>
<feature type="domain" description="EGF-like" evidence="19">
    <location>
        <begin position="2912"/>
        <end position="2949"/>
    </location>
</feature>
<dbReference type="CDD" id="cd00054">
    <property type="entry name" value="EGF_CA"/>
    <property type="match status" value="33"/>
</dbReference>
<feature type="disulfide bond" evidence="16">
    <location>
        <begin position="2939"/>
        <end position="2948"/>
    </location>
</feature>
<feature type="domain" description="Fibronectin type-III" evidence="20">
    <location>
        <begin position="1578"/>
        <end position="1681"/>
    </location>
</feature>
<dbReference type="CDD" id="cd00063">
    <property type="entry name" value="FN3"/>
    <property type="match status" value="7"/>
</dbReference>
<dbReference type="Gene3D" id="2.10.25.10">
    <property type="entry name" value="Laminin"/>
    <property type="match status" value="71"/>
</dbReference>
<dbReference type="PROSITE" id="PS50026">
    <property type="entry name" value="EGF_3"/>
    <property type="match status" value="72"/>
</dbReference>
<feature type="domain" description="EGF-like" evidence="19">
    <location>
        <begin position="2635"/>
        <end position="2671"/>
    </location>
</feature>
<feature type="domain" description="EGF-like" evidence="19">
    <location>
        <begin position="1887"/>
        <end position="1923"/>
    </location>
</feature>
<feature type="disulfide bond" evidence="16">
    <location>
        <begin position="3553"/>
        <end position="3562"/>
    </location>
</feature>
<feature type="disulfide bond" evidence="16">
    <location>
        <begin position="696"/>
        <end position="705"/>
    </location>
</feature>
<dbReference type="SMART" id="SM00179">
    <property type="entry name" value="EGF_CA"/>
    <property type="match status" value="64"/>
</dbReference>
<dbReference type="FunFam" id="2.10.25.10:FF:000095">
    <property type="entry name" value="Notch, isoform B"/>
    <property type="match status" value="1"/>
</dbReference>
<dbReference type="GO" id="GO:0009953">
    <property type="term" value="P:dorsal/ventral pattern formation"/>
    <property type="evidence" value="ECO:0007669"/>
    <property type="project" value="UniProtKB-ARBA"/>
</dbReference>
<dbReference type="InterPro" id="IPR049883">
    <property type="entry name" value="NOTCH1_EGF-like"/>
</dbReference>
<feature type="domain" description="Fibronectin type-III" evidence="20">
    <location>
        <begin position="482"/>
        <end position="574"/>
    </location>
</feature>
<name>A0A914AKW8_PATMI</name>
<keyword evidence="13 17" id="KW-0472">Membrane</keyword>
<feature type="domain" description="EGF-like" evidence="19">
    <location>
        <begin position="3078"/>
        <end position="3117"/>
    </location>
</feature>
<feature type="disulfide bond" evidence="16">
    <location>
        <begin position="1180"/>
        <end position="1190"/>
    </location>
</feature>
<feature type="domain" description="EGF-like" evidence="19">
    <location>
        <begin position="3850"/>
        <end position="3887"/>
    </location>
</feature>
<feature type="disulfide bond" evidence="16">
    <location>
        <begin position="2162"/>
        <end position="2171"/>
    </location>
</feature>
<dbReference type="FunFam" id="2.10.25.10:FF:000050">
    <property type="entry name" value="neurogenic locus notch homolog protein 3"/>
    <property type="match status" value="1"/>
</dbReference>
<dbReference type="GO" id="GO:0043005">
    <property type="term" value="C:neuron projection"/>
    <property type="evidence" value="ECO:0007669"/>
    <property type="project" value="UniProtKB-ARBA"/>
</dbReference>
<feature type="disulfide bond" evidence="16">
    <location>
        <begin position="1913"/>
        <end position="1922"/>
    </location>
</feature>
<feature type="domain" description="EGF-like" evidence="19">
    <location>
        <begin position="1176"/>
        <end position="1212"/>
    </location>
</feature>
<dbReference type="FunFam" id="2.10.25.10:FF:000230">
    <property type="entry name" value="Delta-like protein"/>
    <property type="match status" value="1"/>
</dbReference>
<feature type="domain" description="EGF-like" evidence="19">
    <location>
        <begin position="3035"/>
        <end position="3075"/>
    </location>
</feature>
<feature type="domain" description="EGF-like" evidence="19">
    <location>
        <begin position="2558"/>
        <end position="2594"/>
    </location>
</feature>
<feature type="domain" description="EGF-like" evidence="19">
    <location>
        <begin position="2288"/>
        <end position="2325"/>
    </location>
</feature>
<dbReference type="FunFam" id="2.10.25.10:FF:000006">
    <property type="entry name" value="Versican core protein-like isoform 1"/>
    <property type="match status" value="2"/>
</dbReference>
<evidence type="ECO:0000256" key="3">
    <source>
        <dbReference type="ARBA" id="ARBA00022475"/>
    </source>
</evidence>
<feature type="disulfide bond" evidence="16">
    <location>
        <begin position="3065"/>
        <end position="3074"/>
    </location>
</feature>
<evidence type="ECO:0000313" key="22">
    <source>
        <dbReference type="Proteomes" id="UP000887568"/>
    </source>
</evidence>
<dbReference type="InterPro" id="IPR013032">
    <property type="entry name" value="EGF-like_CS"/>
</dbReference>
<keyword evidence="5 17" id="KW-0812">Transmembrane</keyword>
<feature type="disulfide bond" evidence="16">
    <location>
        <begin position="3757"/>
        <end position="3766"/>
    </location>
</feature>
<feature type="domain" description="EGF-like" evidence="19">
    <location>
        <begin position="1369"/>
        <end position="1405"/>
    </location>
</feature>
<feature type="disulfide bond" evidence="16">
    <location>
        <begin position="3269"/>
        <end position="3278"/>
    </location>
</feature>
<dbReference type="GO" id="GO:0007157">
    <property type="term" value="P:heterophilic cell-cell adhesion via plasma membrane cell adhesion molecules"/>
    <property type="evidence" value="ECO:0007669"/>
    <property type="project" value="TreeGrafter"/>
</dbReference>
<dbReference type="GO" id="GO:0048568">
    <property type="term" value="P:embryonic organ development"/>
    <property type="evidence" value="ECO:0007669"/>
    <property type="project" value="UniProtKB-ARBA"/>
</dbReference>
<evidence type="ECO:0000256" key="7">
    <source>
        <dbReference type="ARBA" id="ARBA00022737"/>
    </source>
</evidence>
<feature type="domain" description="Fibronectin type-III" evidence="20">
    <location>
        <begin position="388"/>
        <end position="479"/>
    </location>
</feature>
<dbReference type="FunFam" id="2.10.25.10:FF:000610">
    <property type="entry name" value="protein HEG homolog 1 isoform X1"/>
    <property type="match status" value="1"/>
</dbReference>
<dbReference type="PANTHER" id="PTHR24049:SF22">
    <property type="entry name" value="DROSOPHILA CRUMBS HOMOLOG"/>
    <property type="match status" value="1"/>
</dbReference>
<evidence type="ECO:0000256" key="14">
    <source>
        <dbReference type="ARBA" id="ARBA00023157"/>
    </source>
</evidence>
<dbReference type="Pfam" id="PF00008">
    <property type="entry name" value="EGF"/>
    <property type="match status" value="31"/>
</dbReference>
<dbReference type="InterPro" id="IPR009030">
    <property type="entry name" value="Growth_fac_rcpt_cys_sf"/>
</dbReference>
<feature type="domain" description="EGF-like" evidence="19">
    <location>
        <begin position="710"/>
        <end position="746"/>
    </location>
</feature>
<dbReference type="InterPro" id="IPR000742">
    <property type="entry name" value="EGF"/>
</dbReference>
<keyword evidence="15" id="KW-0325">Glycoprotein</keyword>
<dbReference type="FunFam" id="2.10.25.10:FF:000472">
    <property type="entry name" value="Uncharacterized protein, isoform A"/>
    <property type="match status" value="6"/>
</dbReference>
<dbReference type="GO" id="GO:0003008">
    <property type="term" value="P:system process"/>
    <property type="evidence" value="ECO:0007669"/>
    <property type="project" value="UniProtKB-ARBA"/>
</dbReference>
<dbReference type="EnsemblMetazoa" id="XM_038208283.1">
    <property type="protein sequence ID" value="XP_038064211.1"/>
    <property type="gene ID" value="LOC119734740"/>
</dbReference>
<dbReference type="Gene3D" id="2.60.120.290">
    <property type="entry name" value="Spermadhesin, CUB domain"/>
    <property type="match status" value="1"/>
</dbReference>
<dbReference type="InterPro" id="IPR001881">
    <property type="entry name" value="EGF-like_Ca-bd_dom"/>
</dbReference>
<feature type="disulfide bond" evidence="16">
    <location>
        <begin position="3189"/>
        <end position="3198"/>
    </location>
</feature>
<proteinExistence type="predicted"/>
<dbReference type="PANTHER" id="PTHR24049">
    <property type="entry name" value="CRUMBS FAMILY MEMBER"/>
    <property type="match status" value="1"/>
</dbReference>
<feature type="disulfide bond" evidence="16">
    <location>
        <begin position="1510"/>
        <end position="1527"/>
    </location>
</feature>
<dbReference type="InterPro" id="IPR003961">
    <property type="entry name" value="FN3_dom"/>
</dbReference>
<dbReference type="Proteomes" id="UP000887568">
    <property type="component" value="Unplaced"/>
</dbReference>
<feature type="domain" description="EGF-like" evidence="19">
    <location>
        <begin position="2831"/>
        <end position="2867"/>
    </location>
</feature>
<feature type="domain" description="EGF-like" evidence="19">
    <location>
        <begin position="3808"/>
        <end position="3845"/>
    </location>
</feature>
<dbReference type="SUPFAM" id="SSF57196">
    <property type="entry name" value="EGF/Laminin"/>
    <property type="match status" value="63"/>
</dbReference>
<feature type="disulfide bond" evidence="16">
    <location>
        <begin position="1026"/>
        <end position="1036"/>
    </location>
</feature>
<keyword evidence="2" id="KW-0217">Developmental protein</keyword>
<feature type="domain" description="Fibronectin type-III" evidence="20">
    <location>
        <begin position="1751"/>
        <end position="1853"/>
    </location>
</feature>
<feature type="disulfide bond" evidence="16">
    <location>
        <begin position="3389"/>
        <end position="3398"/>
    </location>
</feature>
<feature type="disulfide bond" evidence="16">
    <location>
        <begin position="3309"/>
        <end position="3318"/>
    </location>
</feature>
<feature type="transmembrane region" description="Helical" evidence="17">
    <location>
        <begin position="4023"/>
        <end position="4045"/>
    </location>
</feature>
<feature type="disulfide bond" evidence="16">
    <location>
        <begin position="2508"/>
        <end position="2517"/>
    </location>
</feature>
<dbReference type="GO" id="GO:0001764">
    <property type="term" value="P:neuron migration"/>
    <property type="evidence" value="ECO:0007669"/>
    <property type="project" value="UniProtKB-ARBA"/>
</dbReference>
<dbReference type="Pfam" id="PF07645">
    <property type="entry name" value="EGF_CA"/>
    <property type="match status" value="1"/>
</dbReference>
<dbReference type="Pfam" id="PF12661">
    <property type="entry name" value="hEGF"/>
    <property type="match status" value="10"/>
</dbReference>
<evidence type="ECO:0000259" key="18">
    <source>
        <dbReference type="PROSITE" id="PS01180"/>
    </source>
</evidence>
<feature type="disulfide bond" evidence="16">
    <location>
        <begin position="3569"/>
        <end position="3579"/>
    </location>
</feature>
<feature type="disulfide bond" evidence="16">
    <location>
        <begin position="1336"/>
        <end position="1346"/>
    </location>
</feature>
<feature type="domain" description="EGF-like" evidence="19">
    <location>
        <begin position="1672"/>
        <end position="1711"/>
    </location>
</feature>
<dbReference type="FunFam" id="2.10.25.10:FF:000031">
    <property type="entry name" value="neurogenic locus notch homolog protein 3"/>
    <property type="match status" value="1"/>
</dbReference>
<feature type="domain" description="EGF-like" evidence="19">
    <location>
        <begin position="904"/>
        <end position="940"/>
    </location>
</feature>
<feature type="domain" description="EGF-like" evidence="19">
    <location>
        <begin position="2870"/>
        <end position="2909"/>
    </location>
</feature>
<feature type="disulfide bond" evidence="16">
    <location>
        <begin position="2857"/>
        <end position="2866"/>
    </location>
</feature>
<feature type="domain" description="EGF-like" evidence="19">
    <location>
        <begin position="2442"/>
        <end position="2480"/>
    </location>
</feature>
<feature type="disulfide bond" evidence="16">
    <location>
        <begin position="796"/>
        <end position="813"/>
    </location>
</feature>
<feature type="domain" description="EGF-like" evidence="19">
    <location>
        <begin position="2212"/>
        <end position="2248"/>
    </location>
</feature>
<sequence>MLDNLENGVTYSYTLKNVVNTGNIDIKSDSAVITPVLPAATGLNPQLEAITDHGMHLTWTPSTTQGLQSYRITVLDNAGNAVVVNDIPPTESSFTLVGLAEGMSYELVLDEIVNGESKFAGVATGITKTPPNVQLNSATAHTMTVSWNTALTGTAERYLVNVISQDGSYTNLIPVDIASAAAPYTITGLPAGLTYEVGVDAVVGGARVVVGALADPASTSTSIATQAVTTDLIQTAWEQIDGATYTLLLTNLGDGSTQEVTIADSQTVNHAFMGLTPGQHYTIGLTAHLNGVDIPGGMVAETTIPLPPTNIQVATTATDTVLTWSPPPNTPTNIYEGYRVSYVGADGQVVSQDLTLGQTTFTAPVVDNGQNIFVYSTSGTQVSQPGYPVSNYNVNLSGATSSSLQLNYDRYEGAGYHILLVRNDGTIHEEIVVNDPAMLSHTFTGLQPSTEYSTVVTGINTGGAGTFLLGTDTATTTPAVAFDYQLSTTPVTTTTMDVAWQHNALAGFENYILTLTNAGDSNEKHTFTVPAGANPGQVVPGLTPGTDYSVEVSGVIGGIPSVVASAQQSTVPEPPSLTLMEQNPDKTVTLNWFPPTNGAAENYIIRYGPYGSTNLQEQILGFGEQTFTLPAFNENQQHTVQIFSSIGPNQELISAPGDITPSGGFTTIINPVCDANTCLNGGVCSIDPAIGFVCACTPEYTGLNCETLRDGNDCQPKPCTNGLCEDGVNTFTCDCTGTDFTGTLCENQINNCAPNSCVNGQCVDGVLTFTCNCAGTDFTGTLCENRVNDCPATNPCLNGGTCQDGTTPGAYSCLCPTGFTGMLCDNNPNNCIGTTCLNGGLCVDGVNVFTCDCSLVDYEGDVCQNQINNCQPNPCLNGQCMDGVRTFTCNCAGTDFTGTLCENQINNCNPDPCVNGQCVDGVLTFTCNCAGTDFTGTLCENRVNDCPATNPCLNGGTCQDGTTPGAYSCLCPTGFTGMLCDNNPNNCIGTTCLNGGLCVDGVNVFTCDCSLVDYEGDVCQNQINNCQPNPCLNGQCVDGVRTFTCNCAGTDFTGTLCENQVNNCLPNPCVNGQCVDGVLTSTCDCRNTDFSGLRCEIPINDCASNPCVNGVCRDGFLSYTCDCTGTDFTGTNCETQINDCPVPDPCENGGTCLDGRTPAYSCQCLPGFSGFLCNNDPNQCDSNPCVNGICFDGSNMYTCICDGTDFTGTNCEIQIDNCSPNPCQNGGRCIDGVLSSSCSCMAGYQGLLCETDVNECISNPCENGGACQDLVNAYLCSCLSGFLGPTCSVNPDDCAANPSVIKCLNGGTCQDAVNGFTCLCPAFFSGDRCENNDNECASNPCVFGFCVDGDNRFDCNCFPGYQGTFCETNTNECVSTPCQHNGQCIDMVNFYRCECTANFQGVHCETPMSADVVITDMAPNRVQGSFTDIMANDPQSTYRVKVTDPQGQTVREVDYTAADVVNGMVNFDIDGLSPGTDYTLDLSVTDGNGQTFILDSLNTRTTTICNTNICLNGGTCREVASALGYECDCPVGFEGTRCESDIDECRSSPCQNSGNCQNLQGQFRCNCVGPWTGPFCNVPLAVNFNAGDSTTESVQVIWDQPTGTQVPNYVVTLENFGGGVLTTATVPSTDVVNGLLDFTFHAPQPGTNYVSRLYALLDDGTRWPLATLTTSSGAICTTGPCENGGTCIDAAGTPLGYRCFCVAGYEGDNCQIEINECLSNPCKNNAQCVNAVNAFSCVCTIGWMGVLCNIPTSNLFMLGEVTTNTVEVNWPSIEVDGTDFIYEVEVTDPNGVSGTIQIPQVPNAGPNYVYNQLITGLQPSTQYQIRLIVRADGTPYVVGTQVPTTKSVCTDRQPCQNQGFCIPDTSATEGYTCLCPDGWAGLNCHEDFLECASGPCRNGGQCMEQVLGYNCVCTPQYQGLHCQVAVTNTLTVTGVTPTTAQLTFPPLNDATAQLYFLTVREDATGQELTVTLSPDQAQNGFIVQDFVSLTPTTKYTAYLSVLMNGEPANLNLGQRDVTTLNICDFITCQNGGTCVPDNTLALFYRCDCLPGFSGQFCGGDVNNCADQPCLNGGMCVDRQGGFTCNCADGYTGLTCNIQIDECSPNPCLNSGQCVDRVNGFDCVCAAGYTGILCQTNINECASNPCQNSGLCQDDVNAYICNCSPGYQGTNCQENINECLSNPCVNGGACRDQVNRYTCDCPTGFFGVHCESDFDDCAASPCLNGGQCTDLPNSFQCACLPGYSGVRCENAPNPCVSTPCQNQGACLPQNVGYVCICQARWRGTNCEEAVSPCENRPCLNGGNCVDLVGGLYRCDCLPGYQGEICDVNINECVSNPCQNNGICMDRVNRYECVCLNNFAGSNCETNTSPCNSNPCVNGFCLANNGLYFCFCTNGWTGQNCDTPEDSQECASAPCFNGGTCLEQFNRYTCMCSSGYTGLNCEADVNECTATPFLCQNGGRCVNSIGSYRCICDVGFEGTHCETRINRCTVGYCLNGGTCREGFVALTCDCVPGFQGSRCEQQVNFCLGIVCQNGGVCIQGATSFTCQCLTGFGGLNCEINIDDCTPNPCLNGGRCQDGINSAICICPAGFTGNTCASNIDDCRTPNLCLNGATCMDGVNTYTCRCLAGFTGDRCEVDIAECNSNPCLNGGVCIEQVNGYFCQCQAGFTGDRCMTVVNIDECISNPCLNGGQCIDGQSFYTCQCNLGYQGLRCETNIDECSSNPCANGGQCVDDVNRFICLCQGGFTGPLCTINPCTNHRCQNGAQCTSSTSVILGYICLCPSTHTGQFCETLIDGDDCAPVNPCSNSGTCIDGVNTYSCSCLPGFAGTLCQININDCVSRPCLNGGSCVDGINRYQCNCLAQYMGNQCEIRIYTPCQPNPCQNSGTCNVISAIQNLFACTCQQGYTGTTCQTPPQTRCVPNPCLNGGTCMPIGFTSYSCACRSEYTGQNCETVIINDPCNSNPCQNGGRCTRGSSGAVVFYFCTCFNGYTGLNCQTRPSPCASNPCQNGGGCSLLPNNNFAYFCNCINNYFGINCENANPCASNPCVNGGTCSNRNQGAIIIYVCMCLTGYSGDQCQVAPPNPCNNLPCMNGGQCSVSPTNPSGIICTCQPNYYGDRCQFLTNPCTSNPCMNGGSCVSRLDGVSFIYLCQCPAGYTGARCSIPPSDPCITQPCRNGGICTRVNNFQYTCQCTSDFTGDNCQTPATTPCTVRPCLNGGTCYVVGSNFNCVCLAGYSGTTCQFVNACSPNNPCQNGGRCYQSSVGSSRYTCECQFGYTGTNCETVVPTACSTNPCLNNGVCVVTGQTTYSCNCISGYSGTVCQTIVACTPNPCLNGGSCGINQANRLVPVCTCAQGYNGDRCQTSMTTPCSNNPCRNGATCEVMGTFSYRCRCLAGYTGPTCETIMACNPSPCQNGGTCMISFSNPVEYFCVCQAGVSGNNCQFVSQTPCSSSPCQNGGNCVNLDTVLFGCICLQGYTGTRCETIVACASAPCQNGGLCTVNNGNPTQMVCTCPPTHTGNFCEIVIPVVNVCTINPCQNGGVCILDSTQASGYRCRCTNGFTGTNCDNFVTLCASPCTNGGSCIYDDFHAVYTCSCLTGFSGHQCQISAPCGENITLTEGEQRRITSPNYPNNYQDNLVCIFNFLASGTNRRLSFVMEELATECDRDLVQVGQGTDPTDPTSVIMRDSGTSLMAPFHVDSQDAWLMFTSDFWQTEKGFSVVVQDVPLDSMGNMGDCQDSLCFNGGMCVVRPGNPNTLMCVCQAGYGGDNCQTNVDECQSNPCQSGGECRDVINGYICLCPAGRGGPNCEITTANPCQDEPCQNGAMCFELADGSYVCDCVAGFTGRNCETTIAVGNPCSSSPCLNGGFCHNLADQTLLCLCPKNYQGVYCEIVLTLCQSSPCFNGATCDDSSGNVVCQCLEGYVGTFCETATRDCICQNGGICFGANNCICRPGFGGQFCDININECASNPCQNDAVCLDADGAFFCVCPTGFSGLTCDTRDPNNAGQTGNENAGGTDGGTNNSLGVGWIILIAILGLLLLLLLLFVVVRSWKKYDDRYSEDKSRILSDYEDNLRYQDNQRMEMGNILLPAAGTTSVAHLNTREEPWPVSTDEMPTSNI</sequence>
<feature type="domain" description="CUB" evidence="18">
    <location>
        <begin position="3607"/>
        <end position="3721"/>
    </location>
</feature>
<evidence type="ECO:0000256" key="1">
    <source>
        <dbReference type="ARBA" id="ARBA00004251"/>
    </source>
</evidence>
<feature type="domain" description="EGF-like" evidence="19">
    <location>
        <begin position="2365"/>
        <end position="2400"/>
    </location>
</feature>
<dbReference type="PROSITE" id="PS00022">
    <property type="entry name" value="EGF_1"/>
    <property type="match status" value="62"/>
</dbReference>
<dbReference type="GO" id="GO:0012505">
    <property type="term" value="C:endomembrane system"/>
    <property type="evidence" value="ECO:0007669"/>
    <property type="project" value="UniProtKB-ARBA"/>
</dbReference>
<feature type="domain" description="EGF-like" evidence="19">
    <location>
        <begin position="2596"/>
        <end position="2633"/>
    </location>
</feature>
<dbReference type="SMART" id="SM00042">
    <property type="entry name" value="CUB"/>
    <property type="match status" value="1"/>
</dbReference>
<dbReference type="GO" id="GO:0048667">
    <property type="term" value="P:cell morphogenesis involved in neuron differentiation"/>
    <property type="evidence" value="ECO:0007669"/>
    <property type="project" value="UniProtKB-ARBA"/>
</dbReference>
<feature type="domain" description="EGF-like" evidence="19">
    <location>
        <begin position="1098"/>
        <end position="1134"/>
    </location>
</feature>
<feature type="disulfide bond" evidence="16">
    <location>
        <begin position="1701"/>
        <end position="1710"/>
    </location>
</feature>
<feature type="disulfide bond" evidence="16">
    <location>
        <begin position="3915"/>
        <end position="3924"/>
    </location>
</feature>
<dbReference type="GO" id="GO:0048863">
    <property type="term" value="P:stem cell differentiation"/>
    <property type="evidence" value="ECO:0007669"/>
    <property type="project" value="UniProtKB-ARBA"/>
</dbReference>
<feature type="domain" description="EGF-like" evidence="19">
    <location>
        <begin position="827"/>
        <end position="864"/>
    </location>
</feature>
<accession>A0A914AKW8</accession>
<reference evidence="21" key="1">
    <citation type="submission" date="2022-11" db="UniProtKB">
        <authorList>
            <consortium name="EnsemblMetazoa"/>
        </authorList>
    </citation>
    <scope>IDENTIFICATION</scope>
</reference>
<dbReference type="SUPFAM" id="SSF49265">
    <property type="entry name" value="Fibronectin type III"/>
    <property type="match status" value="8"/>
</dbReference>
<dbReference type="GO" id="GO:0030097">
    <property type="term" value="P:hemopoiesis"/>
    <property type="evidence" value="ECO:0007669"/>
    <property type="project" value="UniProtKB-ARBA"/>
</dbReference>
<feature type="disulfide bond" evidence="16">
    <location>
        <begin position="1064"/>
        <end position="1074"/>
    </location>
</feature>
<dbReference type="FunFam" id="2.10.25.10:FF:000122">
    <property type="entry name" value="Protein crumbs homolog 2"/>
    <property type="match status" value="3"/>
</dbReference>
<feature type="domain" description="EGF-like" evidence="19">
    <location>
        <begin position="1214"/>
        <end position="1250"/>
    </location>
</feature>
<dbReference type="SUPFAM" id="SSF57184">
    <property type="entry name" value="Growth factor receptor domain"/>
    <property type="match status" value="2"/>
</dbReference>
<dbReference type="GO" id="GO:0032991">
    <property type="term" value="C:protein-containing complex"/>
    <property type="evidence" value="ECO:0007669"/>
    <property type="project" value="TreeGrafter"/>
</dbReference>
<dbReference type="Gene3D" id="2.60.40.10">
    <property type="entry name" value="Immunoglobulins"/>
    <property type="match status" value="6"/>
</dbReference>
<dbReference type="GO" id="GO:0051240">
    <property type="term" value="P:positive regulation of multicellular organismal process"/>
    <property type="evidence" value="ECO:0007669"/>
    <property type="project" value="UniProtKB-ARBA"/>
</dbReference>
<dbReference type="FunFam" id="2.10.25.10:FF:000368">
    <property type="entry name" value="Delta-like 3 (Drosophila), isoform CRA_b"/>
    <property type="match status" value="1"/>
</dbReference>
<evidence type="ECO:0000256" key="9">
    <source>
        <dbReference type="ARBA" id="ARBA00022837"/>
    </source>
</evidence>
<feature type="disulfide bond" evidence="16">
    <location>
        <begin position="2276"/>
        <end position="2285"/>
    </location>
</feature>
<dbReference type="GO" id="GO:0045197">
    <property type="term" value="P:establishment or maintenance of epithelial cell apical/basal polarity"/>
    <property type="evidence" value="ECO:0007669"/>
    <property type="project" value="TreeGrafter"/>
</dbReference>
<feature type="domain" description="EGF-like" evidence="19">
    <location>
        <begin position="3119"/>
        <end position="3159"/>
    </location>
</feature>
<feature type="domain" description="EGF-like" evidence="19">
    <location>
        <begin position="1713"/>
        <end position="1749"/>
    </location>
</feature>
<organism evidence="21 22">
    <name type="scientific">Patiria miniata</name>
    <name type="common">Bat star</name>
    <name type="synonym">Asterina miniata</name>
    <dbReference type="NCBI Taxonomy" id="46514"/>
    <lineage>
        <taxon>Eukaryota</taxon>
        <taxon>Metazoa</taxon>
        <taxon>Echinodermata</taxon>
        <taxon>Eleutherozoa</taxon>
        <taxon>Asterozoa</taxon>
        <taxon>Asteroidea</taxon>
        <taxon>Valvatacea</taxon>
        <taxon>Valvatida</taxon>
        <taxon>Asterinidae</taxon>
        <taxon>Patiria</taxon>
    </lineage>
</organism>
<feature type="disulfide bond" evidence="16">
    <location>
        <begin position="1567"/>
        <end position="1576"/>
    </location>
</feature>
<feature type="domain" description="EGF-like" evidence="19">
    <location>
        <begin position="3959"/>
        <end position="3995"/>
    </location>
</feature>
<dbReference type="FunFam" id="2.10.25.10:FF:000117">
    <property type="entry name" value="Delta-like protein"/>
    <property type="match status" value="1"/>
</dbReference>
<feature type="disulfide bond" evidence="16">
    <location>
        <begin position="2546"/>
        <end position="2555"/>
    </location>
</feature>
<feature type="disulfide bond" evidence="16">
    <location>
        <begin position="3947"/>
        <end position="3956"/>
    </location>
</feature>
<feature type="disulfide bond" evidence="16">
    <location>
        <begin position="870"/>
        <end position="880"/>
    </location>
</feature>
<feature type="domain" description="EGF-like" evidence="19">
    <location>
        <begin position="2482"/>
        <end position="2518"/>
    </location>
</feature>
<protein>
    <submittedName>
        <fullName evidence="21">Uncharacterized protein</fullName>
    </submittedName>
</protein>
<feature type="domain" description="EGF-like" evidence="19">
    <location>
        <begin position="1541"/>
        <end position="1577"/>
    </location>
</feature>
<dbReference type="GO" id="GO:0055123">
    <property type="term" value="P:digestive system development"/>
    <property type="evidence" value="ECO:0007669"/>
    <property type="project" value="UniProtKB-ARBA"/>
</dbReference>
<dbReference type="GO" id="GO:0007219">
    <property type="term" value="P:Notch signaling pathway"/>
    <property type="evidence" value="ECO:0007669"/>
    <property type="project" value="UniProtKB-KW"/>
</dbReference>
<dbReference type="PROSITE" id="PS01187">
    <property type="entry name" value="EGF_CA"/>
    <property type="match status" value="17"/>
</dbReference>
<dbReference type="InterPro" id="IPR000859">
    <property type="entry name" value="CUB_dom"/>
</dbReference>
<feature type="domain" description="EGF-like" evidence="19">
    <location>
        <begin position="942"/>
        <end position="981"/>
    </location>
</feature>
<feature type="disulfide bond" evidence="16">
    <location>
        <begin position="2584"/>
        <end position="2593"/>
    </location>
</feature>
<dbReference type="GO" id="GO:0009952">
    <property type="term" value="P:anterior/posterior pattern specification"/>
    <property type="evidence" value="ECO:0007669"/>
    <property type="project" value="UniProtKB-ARBA"/>
</dbReference>
<feature type="domain" description="EGF-like" evidence="19">
    <location>
        <begin position="2019"/>
        <end position="2058"/>
    </location>
</feature>
<dbReference type="CDD" id="cd00041">
    <property type="entry name" value="CUB"/>
    <property type="match status" value="1"/>
</dbReference>
<dbReference type="GO" id="GO:0048732">
    <property type="term" value="P:gland development"/>
    <property type="evidence" value="ECO:0007669"/>
    <property type="project" value="UniProtKB-ARBA"/>
</dbReference>
<dbReference type="InterPro" id="IPR018097">
    <property type="entry name" value="EGF_Ca-bd_CS"/>
</dbReference>
<evidence type="ECO:0000256" key="6">
    <source>
        <dbReference type="ARBA" id="ARBA00022729"/>
    </source>
</evidence>
<dbReference type="GO" id="GO:0048646">
    <property type="term" value="P:anatomical structure formation involved in morphogenesis"/>
    <property type="evidence" value="ECO:0007669"/>
    <property type="project" value="UniProtKB-ARBA"/>
</dbReference>
<dbReference type="GO" id="GO:0005509">
    <property type="term" value="F:calcium ion binding"/>
    <property type="evidence" value="ECO:0007669"/>
    <property type="project" value="InterPro"/>
</dbReference>
<dbReference type="InterPro" id="IPR051022">
    <property type="entry name" value="Notch_Cell-Fate_Det"/>
</dbReference>
<feature type="domain" description="EGF-like" evidence="19">
    <location>
        <begin position="1060"/>
        <end position="1096"/>
    </location>
</feature>
<dbReference type="FunFam" id="2.10.25.10:FF:000012">
    <property type="entry name" value="Delta-like protein"/>
    <property type="match status" value="3"/>
</dbReference>
<dbReference type="FunFam" id="2.10.25.10:FF:000246">
    <property type="entry name" value="EGF-like repeat and discoidin I-like domain-containing protein 3"/>
    <property type="match status" value="1"/>
</dbReference>
<dbReference type="OrthoDB" id="6130531at2759"/>
<dbReference type="GO" id="GO:0048598">
    <property type="term" value="P:embryonic morphogenesis"/>
    <property type="evidence" value="ECO:0007669"/>
    <property type="project" value="UniProtKB-ARBA"/>
</dbReference>
<feature type="domain" description="EGF-like" evidence="19">
    <location>
        <begin position="1252"/>
        <end position="1288"/>
    </location>
</feature>
<feature type="domain" description="EGF-like" evidence="19">
    <location>
        <begin position="2792"/>
        <end position="2829"/>
    </location>
</feature>
<feature type="disulfide bond" evidence="16">
    <location>
        <begin position="3835"/>
        <end position="3844"/>
    </location>
</feature>
<dbReference type="FunFam" id="2.10.25.10:FF:000004">
    <property type="entry name" value="Neurogenic locus notch 1"/>
    <property type="match status" value="2"/>
</dbReference>
<dbReference type="GO" id="GO:0051241">
    <property type="term" value="P:negative regulation of multicellular organismal process"/>
    <property type="evidence" value="ECO:0007669"/>
    <property type="project" value="UniProtKB-ARBA"/>
</dbReference>
<feature type="disulfide bond" evidence="16">
    <location>
        <begin position="1240"/>
        <end position="1249"/>
    </location>
</feature>
<feature type="domain" description="EGF-like" evidence="19">
    <location>
        <begin position="3239"/>
        <end position="3279"/>
    </location>
</feature>
<evidence type="ECO:0000256" key="11">
    <source>
        <dbReference type="ARBA" id="ARBA00022976"/>
    </source>
</evidence>
<feature type="domain" description="EGF-like" evidence="19">
    <location>
        <begin position="2995"/>
        <end position="3034"/>
    </location>
</feature>
<feature type="domain" description="EGF-like" evidence="19">
    <location>
        <begin position="748"/>
        <end position="784"/>
    </location>
</feature>
<feature type="disulfide bond" evidence="16">
    <location>
        <begin position="815"/>
        <end position="824"/>
    </location>
</feature>
<keyword evidence="9" id="KW-0106">Calcium</keyword>
<feature type="domain" description="EGF-like" evidence="19">
    <location>
        <begin position="1332"/>
        <end position="1367"/>
    </location>
</feature>
<feature type="domain" description="EGF-like" evidence="19">
    <location>
        <begin position="2060"/>
        <end position="2096"/>
    </location>
</feature>
<feature type="domain" description="EGF-like" evidence="19">
    <location>
        <begin position="2250"/>
        <end position="2286"/>
    </location>
</feature>
<keyword evidence="22" id="KW-1185">Reference proteome</keyword>
<feature type="disulfide bond" evidence="16">
    <location>
        <begin position="1320"/>
        <end position="1329"/>
    </location>
</feature>
<dbReference type="GO" id="GO:0009887">
    <property type="term" value="P:animal organ morphogenesis"/>
    <property type="evidence" value="ECO:0007669"/>
    <property type="project" value="UniProtKB-ARBA"/>
</dbReference>
<feature type="domain" description="EGF-like" evidence="19">
    <location>
        <begin position="2675"/>
        <end position="2711"/>
    </location>
</feature>
<dbReference type="SUPFAM" id="SSF49854">
    <property type="entry name" value="Spermadhesin, CUB domain"/>
    <property type="match status" value="1"/>
</dbReference>
<feature type="domain" description="EGF-like" evidence="19">
    <location>
        <begin position="3362"/>
        <end position="3399"/>
    </location>
</feature>
<evidence type="ECO:0000256" key="5">
    <source>
        <dbReference type="ARBA" id="ARBA00022692"/>
    </source>
</evidence>
<dbReference type="GO" id="GO:0019904">
    <property type="term" value="F:protein domain specific binding"/>
    <property type="evidence" value="ECO:0007669"/>
    <property type="project" value="UniProtKB-ARBA"/>
</dbReference>
<feature type="disulfide bond" evidence="16">
    <location>
        <begin position="3228"/>
        <end position="3237"/>
    </location>
</feature>
<evidence type="ECO:0000256" key="15">
    <source>
        <dbReference type="ARBA" id="ARBA00023180"/>
    </source>
</evidence>
<feature type="disulfide bond" evidence="16">
    <location>
        <begin position="2124"/>
        <end position="2133"/>
    </location>
</feature>
<feature type="disulfide bond" evidence="16">
    <location>
        <begin position="1529"/>
        <end position="1538"/>
    </location>
</feature>
<feature type="disulfide bond" evidence="16">
    <location>
        <begin position="952"/>
        <end position="969"/>
    </location>
</feature>
<feature type="disulfide bond" evidence="16">
    <location>
        <begin position="2200"/>
        <end position="2209"/>
    </location>
</feature>
<keyword evidence="6" id="KW-0732">Signal</keyword>
<feature type="domain" description="EGF-like" evidence="19">
    <location>
        <begin position="669"/>
        <end position="706"/>
    </location>
</feature>
<keyword evidence="12 17" id="KW-1133">Transmembrane helix</keyword>
<feature type="disulfide bond" evidence="16">
    <location>
        <begin position="1395"/>
        <end position="1404"/>
    </location>
</feature>
<feature type="domain" description="EGF-like" evidence="19">
    <location>
        <begin position="1136"/>
        <end position="1174"/>
    </location>
</feature>
<keyword evidence="4 16" id="KW-0245">EGF-like domain</keyword>
<feature type="disulfide bond" evidence="16">
    <location>
        <begin position="2086"/>
        <end position="2095"/>
    </location>
</feature>
<feature type="domain" description="EGF-like" evidence="19">
    <location>
        <begin position="866"/>
        <end position="902"/>
    </location>
</feature>
<feature type="domain" description="EGF-like" evidence="19">
    <location>
        <begin position="3927"/>
        <end position="3957"/>
    </location>
</feature>
<feature type="domain" description="EGF-like" evidence="19">
    <location>
        <begin position="3889"/>
        <end position="3925"/>
    </location>
</feature>
<feature type="disulfide bond" evidence="16">
    <location>
        <begin position="3429"/>
        <end position="3438"/>
    </location>
</feature>
<keyword evidence="11" id="KW-0914">Notch signaling pathway</keyword>
<feature type="disulfide bond" evidence="16">
    <location>
        <begin position="2430"/>
        <end position="2439"/>
    </location>
</feature>
<evidence type="ECO:0000259" key="20">
    <source>
        <dbReference type="PROSITE" id="PS50853"/>
    </source>
</evidence>
<feature type="disulfide bond" evidence="16">
    <location>
        <begin position="3469"/>
        <end position="3478"/>
    </location>
</feature>
<feature type="domain" description="EGF-like" evidence="19">
    <location>
        <begin position="3442"/>
        <end position="3479"/>
    </location>
</feature>
<dbReference type="FunFam" id="2.10.25.10:FF:000434">
    <property type="entry name" value="Predicted protein"/>
    <property type="match status" value="1"/>
</dbReference>
<dbReference type="InterPro" id="IPR036116">
    <property type="entry name" value="FN3_sf"/>
</dbReference>
<evidence type="ECO:0000256" key="13">
    <source>
        <dbReference type="ARBA" id="ARBA00023136"/>
    </source>
</evidence>
<dbReference type="Pfam" id="PF25024">
    <property type="entry name" value="EGF_TEN"/>
    <property type="match status" value="1"/>
</dbReference>
<feature type="disulfide bond" evidence="16">
    <location>
        <begin position="3149"/>
        <end position="3158"/>
    </location>
</feature>
<feature type="domain" description="EGF-like" evidence="19">
    <location>
        <begin position="1022"/>
        <end position="1058"/>
    </location>
</feature>
<feature type="disulfide bond" evidence="16">
    <location>
        <begin position="2315"/>
        <end position="2324"/>
    </location>
</feature>
<evidence type="ECO:0000256" key="2">
    <source>
        <dbReference type="ARBA" id="ARBA00022473"/>
    </source>
</evidence>
<feature type="disulfide bond" evidence="16">
    <location>
        <begin position="908"/>
        <end position="918"/>
    </location>
</feature>
<feature type="disulfide bond" evidence="16">
    <location>
        <begin position="2369"/>
        <end position="2379"/>
    </location>
</feature>
<feature type="domain" description="EGF-like" evidence="19">
    <location>
        <begin position="1501"/>
        <end position="1539"/>
    </location>
</feature>
<feature type="domain" description="EGF-like" evidence="19">
    <location>
        <begin position="2520"/>
        <end position="2556"/>
    </location>
</feature>
<feature type="disulfide bond" evidence="16">
    <location>
        <begin position="3107"/>
        <end position="3116"/>
    </location>
</feature>
<keyword evidence="14 16" id="KW-1015">Disulfide bond</keyword>
<dbReference type="Pfam" id="PF00041">
    <property type="entry name" value="fn3"/>
    <property type="match status" value="1"/>
</dbReference>
<feature type="domain" description="EGF-like" evidence="19">
    <location>
        <begin position="3202"/>
        <end position="3238"/>
    </location>
</feature>
<feature type="disulfide bond" evidence="16">
    <location>
        <begin position="1739"/>
        <end position="1748"/>
    </location>
</feature>
<feature type="disulfide bond" evidence="16">
    <location>
        <begin position="1357"/>
        <end position="1366"/>
    </location>
</feature>
<feature type="domain" description="EGF-like" evidence="19">
    <location>
        <begin position="2327"/>
        <end position="2363"/>
    </location>
</feature>
<feature type="domain" description="EGF-like" evidence="19">
    <location>
        <begin position="3524"/>
        <end position="3563"/>
    </location>
</feature>
<feature type="disulfide bond" evidence="16">
    <location>
        <begin position="2701"/>
        <end position="2710"/>
    </location>
</feature>
<feature type="disulfide bond" evidence="16">
    <location>
        <begin position="2470"/>
        <end position="2479"/>
    </location>
</feature>
<feature type="disulfide bond" evidence="16">
    <location>
        <begin position="1278"/>
        <end position="1287"/>
    </location>
</feature>
<dbReference type="GeneID" id="119734740"/>
<feature type="disulfide bond" evidence="16">
    <location>
        <begin position="2048"/>
        <end position="2057"/>
    </location>
</feature>
<feature type="disulfide bond" evidence="16">
    <location>
        <begin position="971"/>
        <end position="980"/>
    </location>
</feature>
<feature type="domain" description="EGF-like" evidence="19">
    <location>
        <begin position="3565"/>
        <end position="3602"/>
    </location>
</feature>
<evidence type="ECO:0000256" key="10">
    <source>
        <dbReference type="ARBA" id="ARBA00022843"/>
    </source>
</evidence>
<feature type="domain" description="EGF-like" evidence="19">
    <location>
        <begin position="2174"/>
        <end position="2210"/>
    </location>
</feature>
<dbReference type="SMART" id="SM00181">
    <property type="entry name" value="EGF"/>
    <property type="match status" value="72"/>
</dbReference>
<evidence type="ECO:0000256" key="8">
    <source>
        <dbReference type="ARBA" id="ARBA00022782"/>
    </source>
</evidence>
<feature type="disulfide bond" evidence="16">
    <location>
        <begin position="3592"/>
        <end position="3601"/>
    </location>
</feature>
<dbReference type="GO" id="GO:0005829">
    <property type="term" value="C:cytosol"/>
    <property type="evidence" value="ECO:0007669"/>
    <property type="project" value="UniProtKB-ARBA"/>
</dbReference>
<feature type="disulfide bond" evidence="16">
    <location>
        <begin position="3795"/>
        <end position="3804"/>
    </location>
</feature>
<feature type="domain" description="Fibronectin type-III" evidence="20">
    <location>
        <begin position="129"/>
        <end position="224"/>
    </location>
</feature>
<feature type="disulfide bond" evidence="16">
    <location>
        <begin position="3877"/>
        <end position="3886"/>
    </location>
</feature>
<feature type="disulfide bond" evidence="16">
    <location>
        <begin position="714"/>
        <end position="724"/>
    </location>
</feature>
<feature type="disulfide bond" evidence="16">
    <location>
        <begin position="3985"/>
        <end position="3994"/>
    </location>
</feature>
<feature type="disulfide bond" evidence="16">
    <location>
        <begin position="2353"/>
        <end position="2362"/>
    </location>
</feature>
<feature type="domain" description="EGF-like" evidence="19">
    <location>
        <begin position="3400"/>
        <end position="3439"/>
    </location>
</feature>
<dbReference type="RefSeq" id="XP_038064211.1">
    <property type="nucleotide sequence ID" value="XM_038208283.1"/>
</dbReference>
<feature type="disulfide bond" evidence="16">
    <location>
        <begin position="2238"/>
        <end position="2247"/>
    </location>
</feature>
<keyword evidence="10" id="KW-0832">Ubl conjugation</keyword>
<dbReference type="SMART" id="SM00060">
    <property type="entry name" value="FN3"/>
    <property type="match status" value="10"/>
</dbReference>
<feature type="domain" description="EGF-like" evidence="19">
    <location>
        <begin position="2404"/>
        <end position="2440"/>
    </location>
</feature>
<feature type="domain" description="EGF-like" evidence="19">
    <location>
        <begin position="2750"/>
        <end position="2788"/>
    </location>
</feature>
<feature type="domain" description="EGF-like" evidence="19">
    <location>
        <begin position="3282"/>
        <end position="3319"/>
    </location>
</feature>
<feature type="domain" description="EGF-like" evidence="19">
    <location>
        <begin position="786"/>
        <end position="825"/>
    </location>
</feature>
<feature type="domain" description="EGF-like" evidence="19">
    <location>
        <begin position="2098"/>
        <end position="2134"/>
    </location>
</feature>
<dbReference type="PROSITE" id="PS50853">
    <property type="entry name" value="FN3"/>
    <property type="match status" value="5"/>
</dbReference>
<comment type="caution">
    <text evidence="16">Lacks conserved residue(s) required for the propagation of feature annotation.</text>
</comment>
<keyword evidence="3" id="KW-1003">Cell membrane</keyword>
<feature type="domain" description="EGF-like" evidence="19">
    <location>
        <begin position="2953"/>
        <end position="2993"/>
    </location>
</feature>
<comment type="subcellular location">
    <subcellularLocation>
        <location evidence="1">Cell membrane</location>
        <topology evidence="1">Single-pass type I membrane protein</topology>
    </subcellularLocation>
</comment>
<dbReference type="GO" id="GO:0035282">
    <property type="term" value="P:segmentation"/>
    <property type="evidence" value="ECO:0007669"/>
    <property type="project" value="UniProtKB-ARBA"/>
</dbReference>
<feature type="disulfide bond" evidence="16">
    <location>
        <begin position="2661"/>
        <end position="2670"/>
    </location>
</feature>
<feature type="domain" description="EGF-like" evidence="19">
    <location>
        <begin position="1290"/>
        <end position="1330"/>
    </location>
</feature>
<feature type="domain" description="EGF-like" evidence="19">
    <location>
        <begin position="3162"/>
        <end position="3199"/>
    </location>
</feature>
<evidence type="ECO:0000259" key="19">
    <source>
        <dbReference type="PROSITE" id="PS50026"/>
    </source>
</evidence>
<feature type="disulfide bond" evidence="16">
    <location>
        <begin position="2390"/>
        <end position="2399"/>
    </location>
</feature>
<dbReference type="GO" id="GO:0005886">
    <property type="term" value="C:plasma membrane"/>
    <property type="evidence" value="ECO:0007669"/>
    <property type="project" value="UniProtKB-SubCell"/>
</dbReference>
<keyword evidence="8" id="KW-0221">Differentiation</keyword>
<dbReference type="GO" id="GO:0016358">
    <property type="term" value="P:dendrite development"/>
    <property type="evidence" value="ECO:0007669"/>
    <property type="project" value="UniProtKB-ARBA"/>
</dbReference>
<dbReference type="PROSITE" id="PS01180">
    <property type="entry name" value="CUB"/>
    <property type="match status" value="1"/>
</dbReference>
<keyword evidence="7" id="KW-0677">Repeat</keyword>
<feature type="disulfide bond" evidence="16">
    <location>
        <begin position="2899"/>
        <end position="2908"/>
    </location>
</feature>
<feature type="disulfide bond" evidence="16">
    <location>
        <begin position="1102"/>
        <end position="1112"/>
    </location>
</feature>
<dbReference type="FunFam" id="2.10.25.10:FF:000172">
    <property type="entry name" value="FAT atypical cadherin 3"/>
    <property type="match status" value="1"/>
</dbReference>
<dbReference type="GO" id="GO:0042063">
    <property type="term" value="P:gliogenesis"/>
    <property type="evidence" value="ECO:0007669"/>
    <property type="project" value="UniProtKB-ARBA"/>
</dbReference>
<dbReference type="InterPro" id="IPR035914">
    <property type="entry name" value="Sperma_CUB_dom_sf"/>
</dbReference>